<name>A0A504X7J0_LEIDO</name>
<dbReference type="AlphaFoldDB" id="A0A504X7J0"/>
<evidence type="ECO:0000313" key="1">
    <source>
        <dbReference type="EMBL" id="TPP40997.1"/>
    </source>
</evidence>
<gene>
    <name evidence="1" type="ORF">CGC20_36740</name>
</gene>
<protein>
    <submittedName>
        <fullName evidence="1">Uncharacterized protein</fullName>
    </submittedName>
</protein>
<sequence>MLSLRPSARRLQLHSYPTPPRLPYQIIYPSSICVIAQTLADCHACALQSTGSHIVVPSSESPSAPPLLDLLDRLLPPTATVEPTSPAAPFSVSRPEITTAVSSTSTSRAAAVKSLTSEEELIFGTKSHGLQASAVMVPHVAHRYQPVPFSHGPSYLAATAIHDASSVRETAVVNRVQTFRRLKRASAHAAGYFSTHLVLLERSEA</sequence>
<organism evidence="1 2">
    <name type="scientific">Leishmania donovani</name>
    <dbReference type="NCBI Taxonomy" id="5661"/>
    <lineage>
        <taxon>Eukaryota</taxon>
        <taxon>Discoba</taxon>
        <taxon>Euglenozoa</taxon>
        <taxon>Kinetoplastea</taxon>
        <taxon>Metakinetoplastina</taxon>
        <taxon>Trypanosomatida</taxon>
        <taxon>Trypanosomatidae</taxon>
        <taxon>Leishmaniinae</taxon>
        <taxon>Leishmania</taxon>
    </lineage>
</organism>
<accession>A0A504X7J0</accession>
<evidence type="ECO:0000313" key="2">
    <source>
        <dbReference type="Proteomes" id="UP000318821"/>
    </source>
</evidence>
<dbReference type="Proteomes" id="UP000318821">
    <property type="component" value="Unassembled WGS sequence"/>
</dbReference>
<proteinExistence type="predicted"/>
<reference evidence="2" key="1">
    <citation type="submission" date="2019-02" db="EMBL/GenBank/DDBJ databases">
        <title>FDA dAtabase for Regulatory Grade micrObial Sequences (FDA-ARGOS): Supporting development and validation of Infectious Disease Dx tests.</title>
        <authorList>
            <person name="Duncan R."/>
            <person name="Fisher C."/>
            <person name="Tallon L."/>
            <person name="Sadzewicz L."/>
            <person name="Sengamalay N."/>
            <person name="Ott S."/>
            <person name="Godinez A."/>
            <person name="Nagaraj S."/>
            <person name="Vavikolanu K."/>
            <person name="Vyas G."/>
            <person name="Nadendla S."/>
            <person name="Aluvathingal J."/>
            <person name="Sichtig H."/>
        </authorList>
    </citation>
    <scope>NUCLEOTIDE SEQUENCE [LARGE SCALE GENOMIC DNA]</scope>
    <source>
        <strain evidence="2">FDAARGOS_360</strain>
    </source>
</reference>
<dbReference type="EMBL" id="RHLD01000028">
    <property type="protein sequence ID" value="TPP40997.1"/>
    <property type="molecule type" value="Genomic_DNA"/>
</dbReference>
<comment type="caution">
    <text evidence="1">The sequence shown here is derived from an EMBL/GenBank/DDBJ whole genome shotgun (WGS) entry which is preliminary data.</text>
</comment>